<dbReference type="Pfam" id="PF13520">
    <property type="entry name" value="AA_permease_2"/>
    <property type="match status" value="1"/>
</dbReference>
<evidence type="ECO:0000313" key="8">
    <source>
        <dbReference type="Proteomes" id="UP000309340"/>
    </source>
</evidence>
<feature type="transmembrane region" description="Helical" evidence="6">
    <location>
        <begin position="448"/>
        <end position="473"/>
    </location>
</feature>
<feature type="transmembrane region" description="Helical" evidence="6">
    <location>
        <begin position="187"/>
        <end position="209"/>
    </location>
</feature>
<dbReference type="Gene3D" id="1.20.1740.10">
    <property type="entry name" value="Amino acid/polyamine transporter I"/>
    <property type="match status" value="1"/>
</dbReference>
<dbReference type="GO" id="GO:0016020">
    <property type="term" value="C:membrane"/>
    <property type="evidence" value="ECO:0007669"/>
    <property type="project" value="UniProtKB-SubCell"/>
</dbReference>
<feature type="transmembrane region" description="Helical" evidence="6">
    <location>
        <begin position="70"/>
        <end position="90"/>
    </location>
</feature>
<dbReference type="OrthoDB" id="3900342at2759"/>
<dbReference type="AlphaFoldDB" id="A0A4U0XLN6"/>
<feature type="transmembrane region" description="Helical" evidence="6">
    <location>
        <begin position="402"/>
        <end position="427"/>
    </location>
</feature>
<feature type="transmembrane region" description="Helical" evidence="6">
    <location>
        <begin position="40"/>
        <end position="64"/>
    </location>
</feature>
<keyword evidence="4 6" id="KW-1133">Transmembrane helix</keyword>
<evidence type="ECO:0000256" key="2">
    <source>
        <dbReference type="ARBA" id="ARBA00022448"/>
    </source>
</evidence>
<evidence type="ECO:0000256" key="1">
    <source>
        <dbReference type="ARBA" id="ARBA00004141"/>
    </source>
</evidence>
<evidence type="ECO:0000313" key="7">
    <source>
        <dbReference type="EMBL" id="TKA78204.1"/>
    </source>
</evidence>
<evidence type="ECO:0000256" key="3">
    <source>
        <dbReference type="ARBA" id="ARBA00022692"/>
    </source>
</evidence>
<comment type="caution">
    <text evidence="7">The sequence shown here is derived from an EMBL/GenBank/DDBJ whole genome shotgun (WGS) entry which is preliminary data.</text>
</comment>
<name>A0A4U0XLN6_9PEZI</name>
<feature type="transmembrane region" description="Helical" evidence="6">
    <location>
        <begin position="328"/>
        <end position="355"/>
    </location>
</feature>
<sequence length="517" mass="55783">MEMRVRPSSPESPPRPKQEDVAIEELGHKVTIPSTLTSQLGIIGTISTVVCPWPSALSIAPLALSNGGTGGLLVGFIVSAIFMTLVYYLIAEKLPLTPTAGGQYHMVLKLAPERYRRFLSYICGFALCFTWASYLTSASWLFGMNISGIITIRTGEYQTYYTFVPAVCMLTFACAVNLSWGRHMNVFEALVLVVQFAAFFLVVVLLGMASGTHTLSANFTFDTFTGYPRWIGVLLGFSYCTGVLGGFDCATHLAEDTQDPGNEIPKSLLLSTTVNSFSCIVVAILVTFCAGDLALSDGPLAVSGHPLGPILQLFLDATRGNKSTACSVFALSAIIFAVATINTATTSSRMLFSLIRDGRDPIVTKLFAKDLNGEGLPRRCVVVACILPLIILWINFVSSVGFQAIVSQVTLALVITYFMVFACSLDARIHRPDLLGSAPGGFFRPGRYLGIATDITAMVFLFVMGLICCIPFAPNPNAAGWNYAPFMILAVVLIGLIIWFVSARKHYRPGQGVPAHV</sequence>
<keyword evidence="2" id="KW-0813">Transport</keyword>
<feature type="transmembrane region" description="Helical" evidence="6">
    <location>
        <begin position="160"/>
        <end position="180"/>
    </location>
</feature>
<dbReference type="EMBL" id="NAJQ01000118">
    <property type="protein sequence ID" value="TKA78204.1"/>
    <property type="molecule type" value="Genomic_DNA"/>
</dbReference>
<organism evidence="7 8">
    <name type="scientific">Friedmanniomyces simplex</name>
    <dbReference type="NCBI Taxonomy" id="329884"/>
    <lineage>
        <taxon>Eukaryota</taxon>
        <taxon>Fungi</taxon>
        <taxon>Dikarya</taxon>
        <taxon>Ascomycota</taxon>
        <taxon>Pezizomycotina</taxon>
        <taxon>Dothideomycetes</taxon>
        <taxon>Dothideomycetidae</taxon>
        <taxon>Mycosphaerellales</taxon>
        <taxon>Teratosphaeriaceae</taxon>
        <taxon>Friedmanniomyces</taxon>
    </lineage>
</organism>
<keyword evidence="8" id="KW-1185">Reference proteome</keyword>
<gene>
    <name evidence="7" type="ORF">B0A55_03783</name>
</gene>
<keyword evidence="5 6" id="KW-0472">Membrane</keyword>
<feature type="transmembrane region" description="Helical" evidence="6">
    <location>
        <begin position="479"/>
        <end position="501"/>
    </location>
</feature>
<dbReference type="PANTHER" id="PTHR45649">
    <property type="entry name" value="AMINO-ACID PERMEASE BAT1"/>
    <property type="match status" value="1"/>
</dbReference>
<protein>
    <recommendedName>
        <fullName evidence="9">Choline transport protein</fullName>
    </recommendedName>
</protein>
<proteinExistence type="predicted"/>
<feature type="transmembrane region" description="Helical" evidence="6">
    <location>
        <begin position="376"/>
        <end position="396"/>
    </location>
</feature>
<dbReference type="PIRSF" id="PIRSF006060">
    <property type="entry name" value="AA_transporter"/>
    <property type="match status" value="1"/>
</dbReference>
<feature type="transmembrane region" description="Helical" evidence="6">
    <location>
        <begin position="268"/>
        <end position="288"/>
    </location>
</feature>
<evidence type="ECO:0000256" key="5">
    <source>
        <dbReference type="ARBA" id="ARBA00023136"/>
    </source>
</evidence>
<evidence type="ECO:0000256" key="6">
    <source>
        <dbReference type="SAM" id="Phobius"/>
    </source>
</evidence>
<dbReference type="STRING" id="329884.A0A4U0XLN6"/>
<dbReference type="Proteomes" id="UP000309340">
    <property type="component" value="Unassembled WGS sequence"/>
</dbReference>
<keyword evidence="3 6" id="KW-0812">Transmembrane</keyword>
<evidence type="ECO:0000256" key="4">
    <source>
        <dbReference type="ARBA" id="ARBA00022989"/>
    </source>
</evidence>
<evidence type="ECO:0008006" key="9">
    <source>
        <dbReference type="Google" id="ProtNLM"/>
    </source>
</evidence>
<accession>A0A4U0XLN6</accession>
<comment type="subcellular location">
    <subcellularLocation>
        <location evidence="1">Membrane</location>
        <topology evidence="1">Multi-pass membrane protein</topology>
    </subcellularLocation>
</comment>
<dbReference type="InterPro" id="IPR002293">
    <property type="entry name" value="AA/rel_permease1"/>
</dbReference>
<dbReference type="PANTHER" id="PTHR45649:SF14">
    <property type="entry name" value="GABA PERMEASE"/>
    <property type="match status" value="1"/>
</dbReference>
<dbReference type="GO" id="GO:0022857">
    <property type="term" value="F:transmembrane transporter activity"/>
    <property type="evidence" value="ECO:0007669"/>
    <property type="project" value="InterPro"/>
</dbReference>
<feature type="transmembrane region" description="Helical" evidence="6">
    <location>
        <begin position="229"/>
        <end position="247"/>
    </location>
</feature>
<reference evidence="7 8" key="1">
    <citation type="submission" date="2017-03" db="EMBL/GenBank/DDBJ databases">
        <title>Genomes of endolithic fungi from Antarctica.</title>
        <authorList>
            <person name="Coleine C."/>
            <person name="Masonjones S."/>
            <person name="Stajich J.E."/>
        </authorList>
    </citation>
    <scope>NUCLEOTIDE SEQUENCE [LARGE SCALE GENOMIC DNA]</scope>
    <source>
        <strain evidence="7 8">CCFEE 5184</strain>
    </source>
</reference>
<feature type="transmembrane region" description="Helical" evidence="6">
    <location>
        <begin position="118"/>
        <end position="140"/>
    </location>
</feature>